<dbReference type="CDD" id="cd14014">
    <property type="entry name" value="STKc_PknB_like"/>
    <property type="match status" value="1"/>
</dbReference>
<dbReference type="InterPro" id="IPR017441">
    <property type="entry name" value="Protein_kinase_ATP_BS"/>
</dbReference>
<keyword evidence="5 10" id="KW-0418">Kinase</keyword>
<organism evidence="10 11">
    <name type="scientific">Nocardioides imazamoxiresistens</name>
    <dbReference type="NCBI Taxonomy" id="3231893"/>
    <lineage>
        <taxon>Bacteria</taxon>
        <taxon>Bacillati</taxon>
        <taxon>Actinomycetota</taxon>
        <taxon>Actinomycetes</taxon>
        <taxon>Propionibacteriales</taxon>
        <taxon>Nocardioidaceae</taxon>
        <taxon>Nocardioides</taxon>
    </lineage>
</organism>
<evidence type="ECO:0000313" key="10">
    <source>
        <dbReference type="EMBL" id="MDT9595278.1"/>
    </source>
</evidence>
<evidence type="ECO:0000256" key="8">
    <source>
        <dbReference type="SAM" id="Phobius"/>
    </source>
</evidence>
<feature type="binding site" evidence="7">
    <location>
        <position position="37"/>
    </location>
    <ligand>
        <name>ATP</name>
        <dbReference type="ChEBI" id="CHEBI:30616"/>
    </ligand>
</feature>
<proteinExistence type="predicted"/>
<dbReference type="PROSITE" id="PS50011">
    <property type="entry name" value="PROTEIN_KINASE_DOM"/>
    <property type="match status" value="1"/>
</dbReference>
<evidence type="ECO:0000256" key="2">
    <source>
        <dbReference type="ARBA" id="ARBA00022527"/>
    </source>
</evidence>
<evidence type="ECO:0000256" key="5">
    <source>
        <dbReference type="ARBA" id="ARBA00022777"/>
    </source>
</evidence>
<gene>
    <name evidence="10" type="ORF">RDV89_19480</name>
</gene>
<feature type="transmembrane region" description="Helical" evidence="8">
    <location>
        <begin position="296"/>
        <end position="315"/>
    </location>
</feature>
<dbReference type="PROSITE" id="PS00107">
    <property type="entry name" value="PROTEIN_KINASE_ATP"/>
    <property type="match status" value="1"/>
</dbReference>
<keyword evidence="8" id="KW-0472">Membrane</keyword>
<dbReference type="Gene3D" id="1.10.510.10">
    <property type="entry name" value="Transferase(Phosphotransferase) domain 1"/>
    <property type="match status" value="1"/>
</dbReference>
<keyword evidence="11" id="KW-1185">Reference proteome</keyword>
<dbReference type="RefSeq" id="WP_315735856.1">
    <property type="nucleotide sequence ID" value="NZ_JAVYII010000011.1"/>
</dbReference>
<dbReference type="EC" id="2.7.11.1" evidence="1"/>
<keyword evidence="6 7" id="KW-0067">ATP-binding</keyword>
<evidence type="ECO:0000256" key="4">
    <source>
        <dbReference type="ARBA" id="ARBA00022741"/>
    </source>
</evidence>
<protein>
    <recommendedName>
        <fullName evidence="1">non-specific serine/threonine protein kinase</fullName>
        <ecNumber evidence="1">2.7.11.1</ecNumber>
    </recommendedName>
</protein>
<dbReference type="Proteomes" id="UP001268542">
    <property type="component" value="Unassembled WGS sequence"/>
</dbReference>
<evidence type="ECO:0000256" key="6">
    <source>
        <dbReference type="ARBA" id="ARBA00022840"/>
    </source>
</evidence>
<dbReference type="Gene3D" id="3.30.200.20">
    <property type="entry name" value="Phosphorylase Kinase, domain 1"/>
    <property type="match status" value="1"/>
</dbReference>
<dbReference type="PANTHER" id="PTHR43289:SF6">
    <property type="entry name" value="SERINE_THREONINE-PROTEIN KINASE NEKL-3"/>
    <property type="match status" value="1"/>
</dbReference>
<dbReference type="PANTHER" id="PTHR43289">
    <property type="entry name" value="MITOGEN-ACTIVATED PROTEIN KINASE KINASE KINASE 20-RELATED"/>
    <property type="match status" value="1"/>
</dbReference>
<sequence length="316" mass="32503">MSHDAEHLELVELVGAGGHGEVWVVRDRRDARLWAGKLLRRDAEATGHLRLLREARARIAHPHVAAPVGSAVLGGRTLVLLPLVRGGSVADLVGDFAPLPASWVGWIVAQAADGLAAVHEAGWVHRDVTPANILLAPTGTGRPHAYLADLGLALRAEDTRFTRASAVVGTPGYVAPEVRAGADADARSDVWALAATGLEMLTGVPPPAAFAEARDLPHRSPEAALAAVLLAAADPDPARRTADAAELAARVRAIGLAAPGGAEEGPEVFEHVALPEPEPVPGPRPARPPGAATGPLLVLFGVALIVVATALLAVAL</sequence>
<accession>A0ABU3Q189</accession>
<reference evidence="10 11" key="1">
    <citation type="submission" date="2023-08" db="EMBL/GenBank/DDBJ databases">
        <title>Nocardioides seae sp. nov., a bacterium isolated from a soil.</title>
        <authorList>
            <person name="Wang X."/>
        </authorList>
    </citation>
    <scope>NUCLEOTIDE SEQUENCE [LARGE SCALE GENOMIC DNA]</scope>
    <source>
        <strain evidence="10 11">YZH12</strain>
    </source>
</reference>
<dbReference type="InterPro" id="IPR000719">
    <property type="entry name" value="Prot_kinase_dom"/>
</dbReference>
<comment type="caution">
    <text evidence="10">The sequence shown here is derived from an EMBL/GenBank/DDBJ whole genome shotgun (WGS) entry which is preliminary data.</text>
</comment>
<dbReference type="Pfam" id="PF00069">
    <property type="entry name" value="Pkinase"/>
    <property type="match status" value="1"/>
</dbReference>
<evidence type="ECO:0000256" key="1">
    <source>
        <dbReference type="ARBA" id="ARBA00012513"/>
    </source>
</evidence>
<keyword evidence="4 7" id="KW-0547">Nucleotide-binding</keyword>
<dbReference type="EMBL" id="JAVYII010000011">
    <property type="protein sequence ID" value="MDT9595278.1"/>
    <property type="molecule type" value="Genomic_DNA"/>
</dbReference>
<dbReference type="SUPFAM" id="SSF56112">
    <property type="entry name" value="Protein kinase-like (PK-like)"/>
    <property type="match status" value="1"/>
</dbReference>
<evidence type="ECO:0000313" key="11">
    <source>
        <dbReference type="Proteomes" id="UP001268542"/>
    </source>
</evidence>
<keyword evidence="2" id="KW-0723">Serine/threonine-protein kinase</keyword>
<dbReference type="GO" id="GO:0004674">
    <property type="term" value="F:protein serine/threonine kinase activity"/>
    <property type="evidence" value="ECO:0007669"/>
    <property type="project" value="UniProtKB-EC"/>
</dbReference>
<name>A0ABU3Q189_9ACTN</name>
<keyword evidence="8" id="KW-0812">Transmembrane</keyword>
<keyword evidence="8" id="KW-1133">Transmembrane helix</keyword>
<keyword evidence="3 10" id="KW-0808">Transferase</keyword>
<evidence type="ECO:0000256" key="3">
    <source>
        <dbReference type="ARBA" id="ARBA00022679"/>
    </source>
</evidence>
<feature type="domain" description="Protein kinase" evidence="9">
    <location>
        <begin position="8"/>
        <end position="297"/>
    </location>
</feature>
<evidence type="ECO:0000256" key="7">
    <source>
        <dbReference type="PROSITE-ProRule" id="PRU10141"/>
    </source>
</evidence>
<evidence type="ECO:0000259" key="9">
    <source>
        <dbReference type="PROSITE" id="PS50011"/>
    </source>
</evidence>
<dbReference type="InterPro" id="IPR011009">
    <property type="entry name" value="Kinase-like_dom_sf"/>
</dbReference>